<organism evidence="1 2">
    <name type="scientific">Nocardiopsis exhalans</name>
    <dbReference type="NCBI Taxonomy" id="163604"/>
    <lineage>
        <taxon>Bacteria</taxon>
        <taxon>Bacillati</taxon>
        <taxon>Actinomycetota</taxon>
        <taxon>Actinomycetes</taxon>
        <taxon>Streptosporangiales</taxon>
        <taxon>Nocardiopsidaceae</taxon>
        <taxon>Nocardiopsis</taxon>
    </lineage>
</organism>
<dbReference type="EMBL" id="CP099837">
    <property type="protein sequence ID" value="USY21719.1"/>
    <property type="molecule type" value="Genomic_DNA"/>
</dbReference>
<keyword evidence="2" id="KW-1185">Reference proteome</keyword>
<sequence length="375" mass="40708">MNQLTDPNPGLYFAPTGIAHLTGTNTDLVRAAARGRARLRVTTAAQLNGHPHLGTVTTIMAVFALTARMADELGLPATIVFDSLENAPAEHVTIDGRHYTRTVGDLIDNGALDGVERASGFRRLLAWASARSAIAWQERPYATYQELAPVRACLHTIASRQGEFAPVLAPTDGRIRIRPRCPQCRLMDKDAHDLTITATDGAVLLDSACPHHGPYRETIHLTSTSGWCDANTPVRSVQKVALLAAERDLYNACSVSIDGPDWGGAWFAHVIAPALALLGVPVDQWPVSVFTPMVLDRTGGKLSKSLYVKYGREYADLPPAFLDLDLLLDTYGEDALEALWQEATRWAADTRRLHRSYTVDYLAALIPGAPIGEAA</sequence>
<dbReference type="Proteomes" id="UP001055940">
    <property type="component" value="Chromosome"/>
</dbReference>
<reference evidence="1" key="1">
    <citation type="submission" date="2022-06" db="EMBL/GenBank/DDBJ databases">
        <authorList>
            <person name="Ping M."/>
        </authorList>
    </citation>
    <scope>NUCLEOTIDE SEQUENCE</scope>
    <source>
        <strain evidence="1">JCM11759T</strain>
    </source>
</reference>
<protein>
    <submittedName>
        <fullName evidence="1">Uncharacterized protein</fullName>
    </submittedName>
</protein>
<proteinExistence type="predicted"/>
<gene>
    <name evidence="1" type="ORF">NE857_09000</name>
</gene>
<evidence type="ECO:0000313" key="1">
    <source>
        <dbReference type="EMBL" id="USY21719.1"/>
    </source>
</evidence>
<dbReference type="SUPFAM" id="SSF52374">
    <property type="entry name" value="Nucleotidylyl transferase"/>
    <property type="match status" value="1"/>
</dbReference>
<accession>A0ABY5DBK4</accession>
<name>A0ABY5DBK4_9ACTN</name>
<evidence type="ECO:0000313" key="2">
    <source>
        <dbReference type="Proteomes" id="UP001055940"/>
    </source>
</evidence>
<dbReference type="RefSeq" id="WP_254420560.1">
    <property type="nucleotide sequence ID" value="NZ_BAAAJB010000048.1"/>
</dbReference>